<dbReference type="Gene3D" id="3.40.50.2000">
    <property type="entry name" value="Glycogen Phosphorylase B"/>
    <property type="match status" value="1"/>
</dbReference>
<dbReference type="GeneID" id="20084077"/>
<evidence type="ECO:0000259" key="13">
    <source>
        <dbReference type="Pfam" id="PF00534"/>
    </source>
</evidence>
<dbReference type="PANTHER" id="PTHR45919">
    <property type="entry name" value="GDP-MAN:MAN(3)GLCNAC(2)-PP-DOL ALPHA-1,2-MANNOSYLTRANSFERASE"/>
    <property type="match status" value="1"/>
</dbReference>
<evidence type="ECO:0000256" key="3">
    <source>
        <dbReference type="ARBA" id="ARBA00012645"/>
    </source>
</evidence>
<dbReference type="VEuPathDB" id="FungiDB:H310_07027"/>
<evidence type="ECO:0000256" key="1">
    <source>
        <dbReference type="ARBA" id="ARBA00004389"/>
    </source>
</evidence>
<keyword evidence="6 12" id="KW-0808">Transferase</keyword>
<dbReference type="GO" id="GO:0004377">
    <property type="term" value="F:GDP-Man:Man(3)GlcNAc(2)-PP-Dol alpha-1,2-mannosyltransferase activity"/>
    <property type="evidence" value="ECO:0007669"/>
    <property type="project" value="UniProtKB-UniRule"/>
</dbReference>
<feature type="transmembrane region" description="Helical" evidence="12">
    <location>
        <begin position="206"/>
        <end position="226"/>
    </location>
</feature>
<comment type="function">
    <text evidence="12">GDP-Man:Man(3)GlcNAc(2)-PP-Dol alpha-1,2-mannosyltransferase that operates in the biosynthetic pathway of dolichol-linked oligosaccharides, the glycan precursors employed in protein asparagine (N)-glycosylation. The assembly of dolichol-linked oligosaccharides begins on the cytosolic side of the endoplasmic reticulum membrane and finishes in its lumen. The sequential addition of sugars to dolichol pyrophosphate produces dolichol-linked oligosaccharides containing fourteen sugars, including two GlcNAcs, nine mannoses and three glucoses. Once assembled, the oligosaccharide is transferred from the lipid to nascent proteins by oligosaccharyltransferases. Catalyzes, on the cytoplasmic face of the endoplasmic reticulum, the addition of the fourth and fifth mannose residues to the dolichol-linked oligosaccharide chain, to produce Man(5)GlcNAc(2)-PP-dolichol core oligosaccharide.</text>
</comment>
<comment type="pathway">
    <text evidence="2 12">Protein modification; protein glycosylation.</text>
</comment>
<accession>A0A024U2E1</accession>
<keyword evidence="8 12" id="KW-0256">Endoplasmic reticulum</keyword>
<evidence type="ECO:0000256" key="4">
    <source>
        <dbReference type="ARBA" id="ARBA00022018"/>
    </source>
</evidence>
<reference evidence="15" key="1">
    <citation type="submission" date="2013-12" db="EMBL/GenBank/DDBJ databases">
        <title>The Genome Sequence of Aphanomyces invadans NJM9701.</title>
        <authorList>
            <consortium name="The Broad Institute Genomics Platform"/>
            <person name="Russ C."/>
            <person name="Tyler B."/>
            <person name="van West P."/>
            <person name="Dieguez-Uribeondo J."/>
            <person name="Young S.K."/>
            <person name="Zeng Q."/>
            <person name="Gargeya S."/>
            <person name="Fitzgerald M."/>
            <person name="Abouelleil A."/>
            <person name="Alvarado L."/>
            <person name="Chapman S.B."/>
            <person name="Gainer-Dewar J."/>
            <person name="Goldberg J."/>
            <person name="Griggs A."/>
            <person name="Gujja S."/>
            <person name="Hansen M."/>
            <person name="Howarth C."/>
            <person name="Imamovic A."/>
            <person name="Ireland A."/>
            <person name="Larimer J."/>
            <person name="McCowan C."/>
            <person name="Murphy C."/>
            <person name="Pearson M."/>
            <person name="Poon T.W."/>
            <person name="Priest M."/>
            <person name="Roberts A."/>
            <person name="Saif S."/>
            <person name="Shea T."/>
            <person name="Sykes S."/>
            <person name="Wortman J."/>
            <person name="Nusbaum C."/>
            <person name="Birren B."/>
        </authorList>
    </citation>
    <scope>NUCLEOTIDE SEQUENCE [LARGE SCALE GENOMIC DNA]</scope>
    <source>
        <strain evidence="15">NJM9701</strain>
    </source>
</reference>
<evidence type="ECO:0000256" key="10">
    <source>
        <dbReference type="ARBA" id="ARBA00023136"/>
    </source>
</evidence>
<evidence type="ECO:0000256" key="2">
    <source>
        <dbReference type="ARBA" id="ARBA00004922"/>
    </source>
</evidence>
<dbReference type="EC" id="2.4.1.131" evidence="3 12"/>
<evidence type="ECO:0000256" key="8">
    <source>
        <dbReference type="ARBA" id="ARBA00022824"/>
    </source>
</evidence>
<dbReference type="InterPro" id="IPR031814">
    <property type="entry name" value="ALG11_N"/>
</dbReference>
<keyword evidence="5 12" id="KW-0328">Glycosyltransferase</keyword>
<comment type="similarity">
    <text evidence="12">Belongs to the glycosyltransferase group 1 family. Glycosyltransferase 4 subfamily.</text>
</comment>
<feature type="domain" description="ALG11 mannosyltransferase N-terminal" evidence="14">
    <location>
        <begin position="37"/>
        <end position="240"/>
    </location>
</feature>
<dbReference type="GO" id="GO:0005789">
    <property type="term" value="C:endoplasmic reticulum membrane"/>
    <property type="evidence" value="ECO:0007669"/>
    <property type="project" value="UniProtKB-SubCell"/>
</dbReference>
<sequence>MSMLLIAAACLAASPIVAVVVLGLVFYVVSRLQRHRNIGFFHPYAASGGGGERVLFCALQTLPASCTAVIFIGEPITTEKLLADAQSRFNFSASDVKCKIKVVELAYRTLLEAKHYPRFTLLGQSIGSMLLGLEAFLRCPVAVWVDTTGCAFTYPLAWLGGATVVTYTHYPTISMDMLDVVARRDVAFNNDATVAKSLTKSTAKLVYYRFFAALYGFVGSFARVVMVNSGWTLNHIKQLWRQASPLVVYPPCGSTSFQAFPLSGRRQLALSVAQFRPEKDHSLQLRAMKVLLETHPKEMSSTFKDFKLVLLGSCRGHDDEARVKVLRQECVDLGLGDDRVQFVVNAPFSELKSYLAESSIGLHSMRNEHFGIGIVEMMAAGLVVIAHNSGGPREDIVKPGTGYLATSPDEYATYMFDILSQPKLADDTRQAARIAARRFSDEVFQEHFAAAIAPVLELAR</sequence>
<dbReference type="eggNOG" id="KOG1387">
    <property type="taxonomic scope" value="Eukaryota"/>
</dbReference>
<dbReference type="InterPro" id="IPR038013">
    <property type="entry name" value="ALG11"/>
</dbReference>
<feature type="transmembrane region" description="Helical" evidence="12">
    <location>
        <begin position="6"/>
        <end position="29"/>
    </location>
</feature>
<dbReference type="SUPFAM" id="SSF53756">
    <property type="entry name" value="UDP-Glycosyltransferase/glycogen phosphorylase"/>
    <property type="match status" value="1"/>
</dbReference>
<dbReference type="UniPathway" id="UPA00378"/>
<evidence type="ECO:0000259" key="14">
    <source>
        <dbReference type="Pfam" id="PF15924"/>
    </source>
</evidence>
<dbReference type="OrthoDB" id="2276068at2759"/>
<dbReference type="Pfam" id="PF00534">
    <property type="entry name" value="Glycos_transf_1"/>
    <property type="match status" value="1"/>
</dbReference>
<comment type="subcellular location">
    <subcellularLocation>
        <location evidence="1">Endoplasmic reticulum membrane</location>
        <topology evidence="1">Single-pass membrane protein</topology>
    </subcellularLocation>
</comment>
<evidence type="ECO:0000256" key="5">
    <source>
        <dbReference type="ARBA" id="ARBA00022676"/>
    </source>
</evidence>
<evidence type="ECO:0000256" key="7">
    <source>
        <dbReference type="ARBA" id="ARBA00022692"/>
    </source>
</evidence>
<feature type="domain" description="Glycosyl transferase family 1" evidence="13">
    <location>
        <begin position="258"/>
        <end position="433"/>
    </location>
</feature>
<dbReference type="GO" id="GO:0006487">
    <property type="term" value="P:protein N-linked glycosylation"/>
    <property type="evidence" value="ECO:0007669"/>
    <property type="project" value="TreeGrafter"/>
</dbReference>
<dbReference type="STRING" id="157072.A0A024U2E1"/>
<comment type="catalytic activity">
    <reaction evidence="11 12">
        <text>an alpha-D-Man-(1-&gt;3)-[alpha-D-Man-(1-&gt;6)]-beta-D-Man-(1-&gt;4)-beta-D-GlcNAc-(1-&gt;4)-alpha-D-GlcNAc-diphospho-di-trans,poly-cis-dolichol + 2 GDP-alpha-D-mannose = an alpha-D-Man-(1-&gt;2)-alpha-D-Man-(1-&gt;2)-alpha-D-Man-(1-&gt;3)-[alpha-D-Man-(1-&gt;6)]-beta-D-Man-(1-&gt;4)-beta-D-GlcNAc-(1-&gt;4)-alpha-D-GlcNAc-diphospho-di-trans,poly-cis-dolichol + 2 GDP + 2 H(+)</text>
        <dbReference type="Rhea" id="RHEA:29523"/>
        <dbReference type="Rhea" id="RHEA-COMP:19515"/>
        <dbReference type="Rhea" id="RHEA-COMP:19516"/>
        <dbReference type="ChEBI" id="CHEBI:15378"/>
        <dbReference type="ChEBI" id="CHEBI:57527"/>
        <dbReference type="ChEBI" id="CHEBI:58189"/>
        <dbReference type="ChEBI" id="CHEBI:132511"/>
        <dbReference type="ChEBI" id="CHEBI:132515"/>
        <dbReference type="EC" id="2.4.1.131"/>
    </reaction>
    <physiologicalReaction direction="left-to-right" evidence="11 12">
        <dbReference type="Rhea" id="RHEA:29524"/>
    </physiologicalReaction>
</comment>
<evidence type="ECO:0000256" key="9">
    <source>
        <dbReference type="ARBA" id="ARBA00022989"/>
    </source>
</evidence>
<keyword evidence="7 12" id="KW-0812">Transmembrane</keyword>
<evidence type="ECO:0000256" key="6">
    <source>
        <dbReference type="ARBA" id="ARBA00022679"/>
    </source>
</evidence>
<gene>
    <name evidence="15" type="ORF">H310_07027</name>
</gene>
<dbReference type="InterPro" id="IPR001296">
    <property type="entry name" value="Glyco_trans_1"/>
</dbReference>
<name>A0A024U2E1_9STRA</name>
<organism evidence="15">
    <name type="scientific">Aphanomyces invadans</name>
    <dbReference type="NCBI Taxonomy" id="157072"/>
    <lineage>
        <taxon>Eukaryota</taxon>
        <taxon>Sar</taxon>
        <taxon>Stramenopiles</taxon>
        <taxon>Oomycota</taxon>
        <taxon>Saprolegniomycetes</taxon>
        <taxon>Saprolegniales</taxon>
        <taxon>Verrucalvaceae</taxon>
        <taxon>Aphanomyces</taxon>
    </lineage>
</organism>
<dbReference type="PANTHER" id="PTHR45919:SF1">
    <property type="entry name" value="GDP-MAN:MAN(3)GLCNAC(2)-PP-DOL ALPHA-1,2-MANNOSYLTRANSFERASE"/>
    <property type="match status" value="1"/>
</dbReference>
<dbReference type="AlphaFoldDB" id="A0A024U2E1"/>
<evidence type="ECO:0000256" key="12">
    <source>
        <dbReference type="RuleBase" id="RU367051"/>
    </source>
</evidence>
<dbReference type="Pfam" id="PF15924">
    <property type="entry name" value="ALG11_N"/>
    <property type="match status" value="1"/>
</dbReference>
<dbReference type="CDD" id="cd03806">
    <property type="entry name" value="GT4_ALG11-like"/>
    <property type="match status" value="1"/>
</dbReference>
<evidence type="ECO:0000256" key="11">
    <source>
        <dbReference type="ARBA" id="ARBA00045065"/>
    </source>
</evidence>
<evidence type="ECO:0000313" key="15">
    <source>
        <dbReference type="EMBL" id="ETW00389.1"/>
    </source>
</evidence>
<dbReference type="RefSeq" id="XP_008870524.1">
    <property type="nucleotide sequence ID" value="XM_008872302.1"/>
</dbReference>
<dbReference type="EMBL" id="KI913964">
    <property type="protein sequence ID" value="ETW00389.1"/>
    <property type="molecule type" value="Genomic_DNA"/>
</dbReference>
<protein>
    <recommendedName>
        <fullName evidence="4 12">GDP-Man:Man(3)GlcNAc(2)-PP-Dol alpha-1,2-mannosyltransferase</fullName>
        <ecNumber evidence="3 12">2.4.1.131</ecNumber>
    </recommendedName>
</protein>
<keyword evidence="10 12" id="KW-0472">Membrane</keyword>
<proteinExistence type="inferred from homology"/>
<keyword evidence="9 12" id="KW-1133">Transmembrane helix</keyword>